<sequence>MSISKDHPCWGDEGIPLVINEGGKRRLVGVGHGSHPIEVYRRKRHGNETLKDWNETLNNEESRDNTSEQMQIKKYPTRNNDWTEVSENAENCSKINKDNRSEIMEDRIRRSVWNNALFSCGQSDRYYVFTNPCYHLTWIHQVVPKIRHFCHYVNNIQR</sequence>
<feature type="region of interest" description="Disordered" evidence="1">
    <location>
        <begin position="57"/>
        <end position="79"/>
    </location>
</feature>
<reference evidence="2" key="1">
    <citation type="submission" date="2021-05" db="EMBL/GenBank/DDBJ databases">
        <authorList>
            <person name="Alioto T."/>
            <person name="Alioto T."/>
            <person name="Gomez Garrido J."/>
        </authorList>
    </citation>
    <scope>NUCLEOTIDE SEQUENCE</scope>
</reference>
<dbReference type="EMBL" id="HBUF01063849">
    <property type="protein sequence ID" value="CAG6626923.1"/>
    <property type="molecule type" value="Transcribed_RNA"/>
</dbReference>
<proteinExistence type="predicted"/>
<accession>A0A8D8VJT0</accession>
<evidence type="ECO:0000256" key="1">
    <source>
        <dbReference type="SAM" id="MobiDB-lite"/>
    </source>
</evidence>
<organism evidence="2">
    <name type="scientific">Cacopsylla melanoneura</name>
    <dbReference type="NCBI Taxonomy" id="428564"/>
    <lineage>
        <taxon>Eukaryota</taxon>
        <taxon>Metazoa</taxon>
        <taxon>Ecdysozoa</taxon>
        <taxon>Arthropoda</taxon>
        <taxon>Hexapoda</taxon>
        <taxon>Insecta</taxon>
        <taxon>Pterygota</taxon>
        <taxon>Neoptera</taxon>
        <taxon>Paraneoptera</taxon>
        <taxon>Hemiptera</taxon>
        <taxon>Sternorrhyncha</taxon>
        <taxon>Psylloidea</taxon>
        <taxon>Psyllidae</taxon>
        <taxon>Psyllinae</taxon>
        <taxon>Cacopsylla</taxon>
    </lineage>
</organism>
<name>A0A8D8VJT0_9HEMI</name>
<dbReference type="AlphaFoldDB" id="A0A8D8VJT0"/>
<feature type="compositionally biased region" description="Basic and acidic residues" evidence="1">
    <location>
        <begin position="57"/>
        <end position="66"/>
    </location>
</feature>
<evidence type="ECO:0000313" key="2">
    <source>
        <dbReference type="EMBL" id="CAG6626923.1"/>
    </source>
</evidence>
<protein>
    <submittedName>
        <fullName evidence="2">Uncharacterized protein</fullName>
    </submittedName>
</protein>